<keyword evidence="2" id="KW-0812">Transmembrane</keyword>
<evidence type="ECO:0000256" key="1">
    <source>
        <dbReference type="SAM" id="Coils"/>
    </source>
</evidence>
<feature type="transmembrane region" description="Helical" evidence="2">
    <location>
        <begin position="323"/>
        <end position="345"/>
    </location>
</feature>
<evidence type="ECO:0000313" key="5">
    <source>
        <dbReference type="Proteomes" id="UP000825483"/>
    </source>
</evidence>
<dbReference type="EMBL" id="BPUB01000002">
    <property type="protein sequence ID" value="GJG60076.1"/>
    <property type="molecule type" value="Genomic_DNA"/>
</dbReference>
<organism evidence="4 5">
    <name type="scientific">Prevotella lacticifex</name>
    <dbReference type="NCBI Taxonomy" id="2854755"/>
    <lineage>
        <taxon>Bacteria</taxon>
        <taxon>Pseudomonadati</taxon>
        <taxon>Bacteroidota</taxon>
        <taxon>Bacteroidia</taxon>
        <taxon>Bacteroidales</taxon>
        <taxon>Prevotellaceae</taxon>
        <taxon>Prevotella</taxon>
    </lineage>
</organism>
<feature type="domain" description="DUF6377" evidence="3">
    <location>
        <begin position="253"/>
        <end position="498"/>
    </location>
</feature>
<dbReference type="AlphaFoldDB" id="A0A9R1CCJ7"/>
<feature type="coiled-coil region" evidence="1">
    <location>
        <begin position="345"/>
        <end position="379"/>
    </location>
</feature>
<dbReference type="RefSeq" id="WP_223926653.1">
    <property type="nucleotide sequence ID" value="NZ_BPTU01000002.1"/>
</dbReference>
<evidence type="ECO:0000256" key="2">
    <source>
        <dbReference type="SAM" id="Phobius"/>
    </source>
</evidence>
<gene>
    <name evidence="4" type="ORF">PRLR5076_29270</name>
</gene>
<dbReference type="PROSITE" id="PS51257">
    <property type="entry name" value="PROKAR_LIPOPROTEIN"/>
    <property type="match status" value="1"/>
</dbReference>
<name>A0A9R1CCJ7_9BACT</name>
<evidence type="ECO:0000313" key="4">
    <source>
        <dbReference type="EMBL" id="GJG60076.1"/>
    </source>
</evidence>
<keyword evidence="2" id="KW-0472">Membrane</keyword>
<dbReference type="InterPro" id="IPR045957">
    <property type="entry name" value="DUF6377"/>
</dbReference>
<dbReference type="Gene3D" id="1.25.40.10">
    <property type="entry name" value="Tetratricopeptide repeat domain"/>
    <property type="match status" value="1"/>
</dbReference>
<dbReference type="Proteomes" id="UP000825483">
    <property type="component" value="Unassembled WGS sequence"/>
</dbReference>
<reference evidence="4" key="1">
    <citation type="journal article" date="2022" name="Int. J. Syst. Evol. Microbiol.">
        <title>Prevotella lacticifex sp. nov., isolated from the rumen of cows.</title>
        <authorList>
            <person name="Shinkai T."/>
            <person name="Ikeyama N."/>
            <person name="Kumagai M."/>
            <person name="Ohmori H."/>
            <person name="Sakamoto M."/>
            <person name="Ohkuma M."/>
            <person name="Mitsumori M."/>
        </authorList>
    </citation>
    <scope>NUCLEOTIDE SEQUENCE</scope>
    <source>
        <strain evidence="4">R5076</strain>
    </source>
</reference>
<keyword evidence="2" id="KW-1133">Transmembrane helix</keyword>
<accession>A0A9R1CCJ7</accession>
<protein>
    <recommendedName>
        <fullName evidence="3">DUF6377 domain-containing protein</fullName>
    </recommendedName>
</protein>
<dbReference type="InterPro" id="IPR011990">
    <property type="entry name" value="TPR-like_helical_dom_sf"/>
</dbReference>
<evidence type="ECO:0000259" key="3">
    <source>
        <dbReference type="Pfam" id="PF19904"/>
    </source>
</evidence>
<comment type="caution">
    <text evidence="4">The sequence shown here is derived from an EMBL/GenBank/DDBJ whole genome shotgun (WGS) entry which is preliminary data.</text>
</comment>
<sequence>MRQITYILGIVLSLFALYGCSNKDDNKYLNDLDTALKDYPKYISLKQHSIQEKKDKLPFTRSKEAKYNLLMDIYRDYQSFALDSSLTYINQAIKLADELGDEERIMDTNMSLAFLYNFAGMHHEALEIYNNTNIAGHSSWLRRSHFYLGMNVYRNLATYSTDKSKKAEYTEQMDVCRDSAIAYAPEDLILKTERLNDNGKTTEAIAQLSKGLPDNLATNDAGLKYYVLSEFYGKLGETDKQIKYLAMSSTAGVKNAVREYVALRELAVLLYKKGDIDRSYRYIHQCIEDAEACNARMRIVETSIFLSVIDSTMVKHKHESRNMILIALTIVGILLILLSIASISLRKKMRIIQEANNKLKEMNEQIKEANIAQDNLNKQLSLSNKIKEEYITRFMQLCLLYIGKMEDYRKHLSKVAHKHNFDELYDTIQSNLYLNKEVETFYNNFDEAFLRLFPNFINDVNALLRSDSQIELKEGKRLNTELRILALMRLGITDSSKVQKFLRCSSSTVYNYRTNMRNKARKRDTFEEDIMKL</sequence>
<keyword evidence="5" id="KW-1185">Reference proteome</keyword>
<dbReference type="Pfam" id="PF19904">
    <property type="entry name" value="DUF6377"/>
    <property type="match status" value="1"/>
</dbReference>
<keyword evidence="1" id="KW-0175">Coiled coil</keyword>
<proteinExistence type="predicted"/>
<dbReference type="GeneID" id="72465880"/>